<sequence>MMLPPTPRVLFLRALVGDIRAVSPVGRVIVGVDGGTQGGPFADDLALVFREAGADTFRARLADFHTSRSYRTRLGPETEASYYRDAYDYVALRRVLLDPFRLGGSAGFQTAAYDEERDQPVEARWLSAGQDAVLVVDGEFVLRPSLRDAWNTSILLVNALQETVYLDDARPLAHADHLVDDSEPELPLRIDRAL</sequence>
<accession>A0A852SW29</accession>
<evidence type="ECO:0000313" key="1">
    <source>
        <dbReference type="EMBL" id="NYD72902.1"/>
    </source>
</evidence>
<keyword evidence="1" id="KW-0808">Transferase</keyword>
<dbReference type="Proteomes" id="UP000589620">
    <property type="component" value="Unassembled WGS sequence"/>
</dbReference>
<proteinExistence type="predicted"/>
<name>A0A852SW29_9MICO</name>
<dbReference type="GO" id="GO:0004849">
    <property type="term" value="F:uridine kinase activity"/>
    <property type="evidence" value="ECO:0007669"/>
    <property type="project" value="UniProtKB-EC"/>
</dbReference>
<dbReference type="EC" id="2.7.1.48" evidence="1"/>
<reference evidence="1 2" key="1">
    <citation type="submission" date="2020-07" db="EMBL/GenBank/DDBJ databases">
        <title>Sequencing the genomes of 1000 actinobacteria strains.</title>
        <authorList>
            <person name="Klenk H.-P."/>
        </authorList>
    </citation>
    <scope>NUCLEOTIDE SEQUENCE [LARGE SCALE GENOMIC DNA]</scope>
    <source>
        <strain evidence="1 2">DSM 23871</strain>
    </source>
</reference>
<dbReference type="AlphaFoldDB" id="A0A852SW29"/>
<dbReference type="RefSeq" id="WP_179454274.1">
    <property type="nucleotide sequence ID" value="NZ_BAAAPX010000001.1"/>
</dbReference>
<dbReference type="Gene3D" id="3.40.50.300">
    <property type="entry name" value="P-loop containing nucleotide triphosphate hydrolases"/>
    <property type="match status" value="1"/>
</dbReference>
<dbReference type="EMBL" id="JACCBJ010000001">
    <property type="protein sequence ID" value="NYD72902.1"/>
    <property type="molecule type" value="Genomic_DNA"/>
</dbReference>
<evidence type="ECO:0000313" key="2">
    <source>
        <dbReference type="Proteomes" id="UP000589620"/>
    </source>
</evidence>
<protein>
    <submittedName>
        <fullName evidence="1">Uridine kinase</fullName>
        <ecNumber evidence="1">2.7.1.48</ecNumber>
    </submittedName>
</protein>
<dbReference type="InterPro" id="IPR027417">
    <property type="entry name" value="P-loop_NTPase"/>
</dbReference>
<keyword evidence="1" id="KW-0418">Kinase</keyword>
<gene>
    <name evidence="1" type="ORF">BJ963_000421</name>
</gene>
<comment type="caution">
    <text evidence="1">The sequence shown here is derived from an EMBL/GenBank/DDBJ whole genome shotgun (WGS) entry which is preliminary data.</text>
</comment>
<keyword evidence="2" id="KW-1185">Reference proteome</keyword>
<organism evidence="1 2">
    <name type="scientific">Leifsonia soli</name>
    <dbReference type="NCBI Taxonomy" id="582665"/>
    <lineage>
        <taxon>Bacteria</taxon>
        <taxon>Bacillati</taxon>
        <taxon>Actinomycetota</taxon>
        <taxon>Actinomycetes</taxon>
        <taxon>Micrococcales</taxon>
        <taxon>Microbacteriaceae</taxon>
        <taxon>Leifsonia</taxon>
    </lineage>
</organism>